<organism evidence="2 3">
    <name type="scientific">Corchorus olitorius</name>
    <dbReference type="NCBI Taxonomy" id="93759"/>
    <lineage>
        <taxon>Eukaryota</taxon>
        <taxon>Viridiplantae</taxon>
        <taxon>Streptophyta</taxon>
        <taxon>Embryophyta</taxon>
        <taxon>Tracheophyta</taxon>
        <taxon>Spermatophyta</taxon>
        <taxon>Magnoliopsida</taxon>
        <taxon>eudicotyledons</taxon>
        <taxon>Gunneridae</taxon>
        <taxon>Pentapetalae</taxon>
        <taxon>rosids</taxon>
        <taxon>malvids</taxon>
        <taxon>Malvales</taxon>
        <taxon>Malvaceae</taxon>
        <taxon>Grewioideae</taxon>
        <taxon>Apeibeae</taxon>
        <taxon>Corchorus</taxon>
    </lineage>
</organism>
<comment type="caution">
    <text evidence="2">The sequence shown here is derived from an EMBL/GenBank/DDBJ whole genome shotgun (WGS) entry which is preliminary data.</text>
</comment>
<dbReference type="AlphaFoldDB" id="A0A1R3IU95"/>
<dbReference type="STRING" id="93759.A0A1R3IU95"/>
<evidence type="ECO:0000256" key="1">
    <source>
        <dbReference type="ARBA" id="ARBA00022821"/>
    </source>
</evidence>
<proteinExistence type="predicted"/>
<dbReference type="GO" id="GO:0006952">
    <property type="term" value="P:defense response"/>
    <property type="evidence" value="ECO:0007669"/>
    <property type="project" value="UniProtKB-KW"/>
</dbReference>
<dbReference type="PANTHER" id="PTHR36766:SF61">
    <property type="entry name" value="NB-ARC DOMAIN DISEASE RESISTANCE PROTEIN"/>
    <property type="match status" value="1"/>
</dbReference>
<keyword evidence="3" id="KW-1185">Reference proteome</keyword>
<dbReference type="SUPFAM" id="SSF52047">
    <property type="entry name" value="RNI-like"/>
    <property type="match status" value="1"/>
</dbReference>
<evidence type="ECO:0000313" key="2">
    <source>
        <dbReference type="EMBL" id="OMO86146.1"/>
    </source>
</evidence>
<dbReference type="OrthoDB" id="2018467at2759"/>
<dbReference type="Gene3D" id="3.80.10.10">
    <property type="entry name" value="Ribonuclease Inhibitor"/>
    <property type="match status" value="1"/>
</dbReference>
<dbReference type="EMBL" id="AWUE01017623">
    <property type="protein sequence ID" value="OMO86146.1"/>
    <property type="molecule type" value="Genomic_DNA"/>
</dbReference>
<evidence type="ECO:0000313" key="3">
    <source>
        <dbReference type="Proteomes" id="UP000187203"/>
    </source>
</evidence>
<keyword evidence="1" id="KW-0611">Plant defense</keyword>
<protein>
    <submittedName>
        <fullName evidence="2">Leucine-rich repeat containing protein</fullName>
    </submittedName>
</protein>
<dbReference type="Proteomes" id="UP000187203">
    <property type="component" value="Unassembled WGS sequence"/>
</dbReference>
<dbReference type="InterPro" id="IPR032675">
    <property type="entry name" value="LRR_dom_sf"/>
</dbReference>
<name>A0A1R3IU95_9ROSI</name>
<reference evidence="3" key="1">
    <citation type="submission" date="2013-09" db="EMBL/GenBank/DDBJ databases">
        <title>Corchorus olitorius genome sequencing.</title>
        <authorList>
            <person name="Alam M."/>
            <person name="Haque M.S."/>
            <person name="Islam M.S."/>
            <person name="Emdad E.M."/>
            <person name="Islam M.M."/>
            <person name="Ahmed B."/>
            <person name="Halim A."/>
            <person name="Hossen Q.M.M."/>
            <person name="Hossain M.Z."/>
            <person name="Ahmed R."/>
            <person name="Khan M.M."/>
            <person name="Islam R."/>
            <person name="Rashid M.M."/>
            <person name="Khan S.A."/>
            <person name="Rahman M.S."/>
            <person name="Alam M."/>
            <person name="Yahiya A.S."/>
            <person name="Khan M.S."/>
            <person name="Azam M.S."/>
            <person name="Haque T."/>
            <person name="Lashkar M.Z.H."/>
            <person name="Akhand A.I."/>
            <person name="Morshed G."/>
            <person name="Roy S."/>
            <person name="Uddin K.S."/>
            <person name="Rabeya T."/>
            <person name="Hossain A.S."/>
            <person name="Chowdhury A."/>
            <person name="Snigdha A.R."/>
            <person name="Mortoza M.S."/>
            <person name="Matin S.A."/>
            <person name="Hoque S.M.E."/>
            <person name="Islam M.K."/>
            <person name="Roy D.K."/>
            <person name="Haider R."/>
            <person name="Moosa M.M."/>
            <person name="Elias S.M."/>
            <person name="Hasan A.M."/>
            <person name="Jahan S."/>
            <person name="Shafiuddin M."/>
            <person name="Mahmood N."/>
            <person name="Shommy N.S."/>
        </authorList>
    </citation>
    <scope>NUCLEOTIDE SEQUENCE [LARGE SCALE GENOMIC DNA]</scope>
    <source>
        <strain evidence="3">cv. O-4</strain>
    </source>
</reference>
<gene>
    <name evidence="2" type="ORF">COLO4_21297</name>
</gene>
<dbReference type="PANTHER" id="PTHR36766">
    <property type="entry name" value="PLANT BROAD-SPECTRUM MILDEW RESISTANCE PROTEIN RPW8"/>
    <property type="match status" value="1"/>
</dbReference>
<sequence length="127" mass="14469">MTDERDSEDSKLRLRSLLLGDLPGLLALPKWLHGSASSLQYLYVDDCPNLMALPERFQDFASLQKLEILIRCPKLSYLPNGVSSLTLFIRLKIGHCPRLIDKCKMVVGKDWPKIAHVNEIYLDGFKL</sequence>
<accession>A0A1R3IU95</accession>